<evidence type="ECO:0000313" key="1">
    <source>
        <dbReference type="EMBL" id="GAA1129294.1"/>
    </source>
</evidence>
<organism evidence="1 2">
    <name type="scientific">Nocardioides aquiterrae</name>
    <dbReference type="NCBI Taxonomy" id="203799"/>
    <lineage>
        <taxon>Bacteria</taxon>
        <taxon>Bacillati</taxon>
        <taxon>Actinomycetota</taxon>
        <taxon>Actinomycetes</taxon>
        <taxon>Propionibacteriales</taxon>
        <taxon>Nocardioidaceae</taxon>
        <taxon>Nocardioides</taxon>
    </lineage>
</organism>
<dbReference type="Pfam" id="PF10025">
    <property type="entry name" value="DUF2267"/>
    <property type="match status" value="1"/>
</dbReference>
<dbReference type="Gene3D" id="1.10.490.110">
    <property type="entry name" value="Uncharacterized conserved protein DUF2267"/>
    <property type="match status" value="1"/>
</dbReference>
<gene>
    <name evidence="1" type="ORF">GCM10009606_06360</name>
</gene>
<sequence length="138" mass="14738">MTRAARTPTEGGAMKYDEFITKVGGHADVSLQAAGALTAATLQTLAERISGGEAAQLARYVPAELEPHLTGADEPAQRFGAEEFVRRVAERAGTDPERAEAGIRAVFATLREETPREQLEDVLTQLPKDYSSLVGAKA</sequence>
<proteinExistence type="predicted"/>
<protein>
    <submittedName>
        <fullName evidence="1">DUF2267 domain-containing protein</fullName>
    </submittedName>
</protein>
<dbReference type="InterPro" id="IPR038282">
    <property type="entry name" value="DUF2267_sf"/>
</dbReference>
<dbReference type="EMBL" id="BAAAJE010000002">
    <property type="protein sequence ID" value="GAA1129294.1"/>
    <property type="molecule type" value="Genomic_DNA"/>
</dbReference>
<comment type="caution">
    <text evidence="1">The sequence shown here is derived from an EMBL/GenBank/DDBJ whole genome shotgun (WGS) entry which is preliminary data.</text>
</comment>
<keyword evidence="2" id="KW-1185">Reference proteome</keyword>
<name>A0ABP4ETP3_9ACTN</name>
<dbReference type="InterPro" id="IPR018727">
    <property type="entry name" value="DUF2267"/>
</dbReference>
<evidence type="ECO:0000313" key="2">
    <source>
        <dbReference type="Proteomes" id="UP001499979"/>
    </source>
</evidence>
<accession>A0ABP4ETP3</accession>
<reference evidence="2" key="1">
    <citation type="journal article" date="2019" name="Int. J. Syst. Evol. Microbiol.">
        <title>The Global Catalogue of Microorganisms (GCM) 10K type strain sequencing project: providing services to taxonomists for standard genome sequencing and annotation.</title>
        <authorList>
            <consortium name="The Broad Institute Genomics Platform"/>
            <consortium name="The Broad Institute Genome Sequencing Center for Infectious Disease"/>
            <person name="Wu L."/>
            <person name="Ma J."/>
        </authorList>
    </citation>
    <scope>NUCLEOTIDE SEQUENCE [LARGE SCALE GENOMIC DNA]</scope>
    <source>
        <strain evidence="2">JCM 11813</strain>
    </source>
</reference>
<dbReference type="Proteomes" id="UP001499979">
    <property type="component" value="Unassembled WGS sequence"/>
</dbReference>